<keyword evidence="1" id="KW-0732">Signal</keyword>
<dbReference type="InterPro" id="IPR027843">
    <property type="entry name" value="DUF4440"/>
</dbReference>
<dbReference type="EMBL" id="JBHTKA010000004">
    <property type="protein sequence ID" value="MFD1000602.1"/>
    <property type="molecule type" value="Genomic_DNA"/>
</dbReference>
<comment type="caution">
    <text evidence="3">The sequence shown here is derived from an EMBL/GenBank/DDBJ whole genome shotgun (WGS) entry which is preliminary data.</text>
</comment>
<sequence>MKKLLSLSVTIFTFFLAQAQEFSNKDLQSLVDAERAFARMAKEKNTRDAFLANLIDESISFSPGITKAKPFWEKLQPGTDWLYWQPVYADISTSGDFGYTTGPWSYSKNKKETPTAFGEYITVWRKQADGKWKILIDAGISHETYAVDGHTVTTSNIPSQPSKPAAKSFKDELTAIEDSFIKESPTDILKAYTHHASAEIRFFRQNKFPSTSVEEVCKTSDVFSFTPAETIVSPAGDMGFTYGTVNIVKQDAGRQKTGNANYLRIWKKENGVWKIVADMIT</sequence>
<evidence type="ECO:0000313" key="3">
    <source>
        <dbReference type="EMBL" id="MFD1000602.1"/>
    </source>
</evidence>
<dbReference type="Gene3D" id="3.10.450.50">
    <property type="match status" value="2"/>
</dbReference>
<proteinExistence type="predicted"/>
<feature type="domain" description="DUF4440" evidence="2">
    <location>
        <begin position="220"/>
        <end position="275"/>
    </location>
</feature>
<dbReference type="InterPro" id="IPR032710">
    <property type="entry name" value="NTF2-like_dom_sf"/>
</dbReference>
<dbReference type="RefSeq" id="WP_377580051.1">
    <property type="nucleotide sequence ID" value="NZ_JBHTKA010000004.1"/>
</dbReference>
<dbReference type="SUPFAM" id="SSF54427">
    <property type="entry name" value="NTF2-like"/>
    <property type="match status" value="2"/>
</dbReference>
<reference evidence="4" key="1">
    <citation type="journal article" date="2019" name="Int. J. Syst. Evol. Microbiol.">
        <title>The Global Catalogue of Microorganisms (GCM) 10K type strain sequencing project: providing services to taxonomists for standard genome sequencing and annotation.</title>
        <authorList>
            <consortium name="The Broad Institute Genomics Platform"/>
            <consortium name="The Broad Institute Genome Sequencing Center for Infectious Disease"/>
            <person name="Wu L."/>
            <person name="Ma J."/>
        </authorList>
    </citation>
    <scope>NUCLEOTIDE SEQUENCE [LARGE SCALE GENOMIC DNA]</scope>
    <source>
        <strain evidence="4">CCUG 58938</strain>
    </source>
</reference>
<protein>
    <submittedName>
        <fullName evidence="3">DUF4440 domain-containing protein</fullName>
    </submittedName>
</protein>
<organism evidence="3 4">
    <name type="scientific">Ohtaekwangia kribbensis</name>
    <dbReference type="NCBI Taxonomy" id="688913"/>
    <lineage>
        <taxon>Bacteria</taxon>
        <taxon>Pseudomonadati</taxon>
        <taxon>Bacteroidota</taxon>
        <taxon>Cytophagia</taxon>
        <taxon>Cytophagales</taxon>
        <taxon>Fulvivirgaceae</taxon>
        <taxon>Ohtaekwangia</taxon>
    </lineage>
</organism>
<dbReference type="Pfam" id="PF14534">
    <property type="entry name" value="DUF4440"/>
    <property type="match status" value="1"/>
</dbReference>
<evidence type="ECO:0000313" key="4">
    <source>
        <dbReference type="Proteomes" id="UP001597112"/>
    </source>
</evidence>
<dbReference type="Proteomes" id="UP001597112">
    <property type="component" value="Unassembled WGS sequence"/>
</dbReference>
<evidence type="ECO:0000256" key="1">
    <source>
        <dbReference type="SAM" id="SignalP"/>
    </source>
</evidence>
<feature type="signal peptide" evidence="1">
    <location>
        <begin position="1"/>
        <end position="19"/>
    </location>
</feature>
<feature type="chain" id="PRO_5046440069" evidence="1">
    <location>
        <begin position="20"/>
        <end position="281"/>
    </location>
</feature>
<evidence type="ECO:0000259" key="2">
    <source>
        <dbReference type="Pfam" id="PF14534"/>
    </source>
</evidence>
<gene>
    <name evidence="3" type="ORF">ACFQ21_14850</name>
</gene>
<name>A0ABW3K6J8_9BACT</name>
<accession>A0ABW3K6J8</accession>
<keyword evidence="4" id="KW-1185">Reference proteome</keyword>